<dbReference type="RefSeq" id="WP_312888956.1">
    <property type="nucleotide sequence ID" value="NZ_BAAAJZ010000011.1"/>
</dbReference>
<name>A0A852W812_PSEA5</name>
<dbReference type="InterPro" id="IPR038056">
    <property type="entry name" value="YjbR-like_sf"/>
</dbReference>
<dbReference type="Pfam" id="PF04237">
    <property type="entry name" value="YjbR"/>
    <property type="match status" value="1"/>
</dbReference>
<dbReference type="EMBL" id="JACCCZ010000001">
    <property type="protein sequence ID" value="NYG05049.1"/>
    <property type="molecule type" value="Genomic_DNA"/>
</dbReference>
<gene>
    <name evidence="1" type="ORF">HDA37_005334</name>
</gene>
<dbReference type="Proteomes" id="UP000549695">
    <property type="component" value="Unassembled WGS sequence"/>
</dbReference>
<dbReference type="GeneID" id="98055428"/>
<comment type="caution">
    <text evidence="1">The sequence shown here is derived from an EMBL/GenBank/DDBJ whole genome shotgun (WGS) entry which is preliminary data.</text>
</comment>
<dbReference type="Gene3D" id="3.90.1150.30">
    <property type="match status" value="1"/>
</dbReference>
<accession>A0A852W812</accession>
<evidence type="ECO:0000313" key="2">
    <source>
        <dbReference type="Proteomes" id="UP000549695"/>
    </source>
</evidence>
<evidence type="ECO:0000313" key="1">
    <source>
        <dbReference type="EMBL" id="NYG05049.1"/>
    </source>
</evidence>
<protein>
    <recommendedName>
        <fullName evidence="3">YjbR protein</fullName>
    </recommendedName>
</protein>
<evidence type="ECO:0008006" key="3">
    <source>
        <dbReference type="Google" id="ProtNLM"/>
    </source>
</evidence>
<proteinExistence type="predicted"/>
<keyword evidence="2" id="KW-1185">Reference proteome</keyword>
<dbReference type="AlphaFoldDB" id="A0A852W812"/>
<reference evidence="1 2" key="1">
    <citation type="submission" date="2020-07" db="EMBL/GenBank/DDBJ databases">
        <title>Sequencing the genomes of 1000 actinobacteria strains.</title>
        <authorList>
            <person name="Klenk H.-P."/>
        </authorList>
    </citation>
    <scope>NUCLEOTIDE SEQUENCE [LARGE SCALE GENOMIC DNA]</scope>
    <source>
        <strain evidence="1 2">DSM 44749</strain>
    </source>
</reference>
<sequence>MTARHPDPADPLPWLREICLSLPEVTENQSHGSPSWFVRRMFVSYAGHHHGHPHLAFWCAAAPGVQAELVAEDPARFFRPAYVGHRGWLGVVLDGTGDAAADRDEITEITEIVTDAWRCVAPARPAGRLDS</sequence>
<organism evidence="1 2">
    <name type="scientific">Pseudonocardia alni</name>
    <name type="common">Amycolata alni</name>
    <dbReference type="NCBI Taxonomy" id="33907"/>
    <lineage>
        <taxon>Bacteria</taxon>
        <taxon>Bacillati</taxon>
        <taxon>Actinomycetota</taxon>
        <taxon>Actinomycetes</taxon>
        <taxon>Pseudonocardiales</taxon>
        <taxon>Pseudonocardiaceae</taxon>
        <taxon>Pseudonocardia</taxon>
    </lineage>
</organism>
<dbReference type="SUPFAM" id="SSF142906">
    <property type="entry name" value="YjbR-like"/>
    <property type="match status" value="1"/>
</dbReference>
<dbReference type="InterPro" id="IPR058532">
    <property type="entry name" value="YjbR/MT2646/Rv2570-like"/>
</dbReference>